<evidence type="ECO:0000256" key="1">
    <source>
        <dbReference type="ARBA" id="ARBA00000085"/>
    </source>
</evidence>
<proteinExistence type="predicted"/>
<dbReference type="Pfam" id="PF02518">
    <property type="entry name" value="HATPase_c"/>
    <property type="match status" value="1"/>
</dbReference>
<sequence>MSFEIRFCVALNGSIIESNANGDRLIKENGRQFFDHLSKHSKQEALLFFRELTETGKVLSKNLYQKVNGDYKKYLYKGKFFKNDIYLAGQEYLYDQKHEQHHLHTPHIILNALDIIIVELNEKDEVYYCNKEAIPQKYYNKNYDKNHPIIETMGFLAKEIRSSRKNLQRFHVYKDVLYHIKGIYIEENDHIIFIIDNRTSADEFNSLMKHKQQMESVSHLAAGFAHELRNPLSVIRGFIQLSGLTNNIEKYYKTILSEIDRMNEIIEDFLSLSRNNSRKQVQEPNELFHSLIPLIRSECILRNITFDYQFEKTNRRIYFDKSMIKQIILNLLRNAVEAFEEKQNDKRFEIRTKALKDVYQVTVSDNGPGMEKSVLEKLGKPFFTTKENGTGIGLPLCKKIIKDHEGEFYIDSKLGEGTTITFTLPFVND</sequence>
<evidence type="ECO:0000256" key="4">
    <source>
        <dbReference type="ARBA" id="ARBA00022679"/>
    </source>
</evidence>
<evidence type="ECO:0000256" key="7">
    <source>
        <dbReference type="ARBA" id="ARBA00022840"/>
    </source>
</evidence>
<evidence type="ECO:0000256" key="8">
    <source>
        <dbReference type="ARBA" id="ARBA00023012"/>
    </source>
</evidence>
<dbReference type="InterPro" id="IPR036890">
    <property type="entry name" value="HATPase_C_sf"/>
</dbReference>
<evidence type="ECO:0000313" key="10">
    <source>
        <dbReference type="EMBL" id="MBM7645777.1"/>
    </source>
</evidence>
<dbReference type="Pfam" id="PF00512">
    <property type="entry name" value="HisKA"/>
    <property type="match status" value="1"/>
</dbReference>
<gene>
    <name evidence="10" type="ORF">JOD45_001996</name>
</gene>
<keyword evidence="7" id="KW-0067">ATP-binding</keyword>
<organism evidence="10 11">
    <name type="scientific">Scopulibacillus daqui</name>
    <dbReference type="NCBI Taxonomy" id="1469162"/>
    <lineage>
        <taxon>Bacteria</taxon>
        <taxon>Bacillati</taxon>
        <taxon>Bacillota</taxon>
        <taxon>Bacilli</taxon>
        <taxon>Bacillales</taxon>
        <taxon>Sporolactobacillaceae</taxon>
        <taxon>Scopulibacillus</taxon>
    </lineage>
</organism>
<dbReference type="PANTHER" id="PTHR43711">
    <property type="entry name" value="TWO-COMPONENT HISTIDINE KINASE"/>
    <property type="match status" value="1"/>
</dbReference>
<evidence type="ECO:0000313" key="11">
    <source>
        <dbReference type="Proteomes" id="UP000808914"/>
    </source>
</evidence>
<dbReference type="Proteomes" id="UP000808914">
    <property type="component" value="Unassembled WGS sequence"/>
</dbReference>
<dbReference type="InterPro" id="IPR003661">
    <property type="entry name" value="HisK_dim/P_dom"/>
</dbReference>
<dbReference type="EMBL" id="JAFBER010000012">
    <property type="protein sequence ID" value="MBM7645777.1"/>
    <property type="molecule type" value="Genomic_DNA"/>
</dbReference>
<dbReference type="SUPFAM" id="SSF47384">
    <property type="entry name" value="Homodimeric domain of signal transducing histidine kinase"/>
    <property type="match status" value="1"/>
</dbReference>
<evidence type="ECO:0000256" key="2">
    <source>
        <dbReference type="ARBA" id="ARBA00012438"/>
    </source>
</evidence>
<keyword evidence="4" id="KW-0808">Transferase</keyword>
<dbReference type="InterPro" id="IPR036097">
    <property type="entry name" value="HisK_dim/P_sf"/>
</dbReference>
<dbReference type="InterPro" id="IPR005467">
    <property type="entry name" value="His_kinase_dom"/>
</dbReference>
<evidence type="ECO:0000256" key="6">
    <source>
        <dbReference type="ARBA" id="ARBA00022777"/>
    </source>
</evidence>
<dbReference type="PRINTS" id="PR00344">
    <property type="entry name" value="BCTRLSENSOR"/>
</dbReference>
<dbReference type="PANTHER" id="PTHR43711:SF1">
    <property type="entry name" value="HISTIDINE KINASE 1"/>
    <property type="match status" value="1"/>
</dbReference>
<dbReference type="CDD" id="cd00082">
    <property type="entry name" value="HisKA"/>
    <property type="match status" value="1"/>
</dbReference>
<reference evidence="10 11" key="1">
    <citation type="submission" date="2021-01" db="EMBL/GenBank/DDBJ databases">
        <title>Genomic Encyclopedia of Type Strains, Phase IV (KMG-IV): sequencing the most valuable type-strain genomes for metagenomic binning, comparative biology and taxonomic classification.</title>
        <authorList>
            <person name="Goeker M."/>
        </authorList>
    </citation>
    <scope>NUCLEOTIDE SEQUENCE [LARGE SCALE GENOMIC DNA]</scope>
    <source>
        <strain evidence="10 11">DSM 28236</strain>
    </source>
</reference>
<keyword evidence="11" id="KW-1185">Reference proteome</keyword>
<comment type="caution">
    <text evidence="10">The sequence shown here is derived from an EMBL/GenBank/DDBJ whole genome shotgun (WGS) entry which is preliminary data.</text>
</comment>
<keyword evidence="3" id="KW-0597">Phosphoprotein</keyword>
<dbReference type="RefSeq" id="WP_380898210.1">
    <property type="nucleotide sequence ID" value="NZ_JBHLTV010000030.1"/>
</dbReference>
<evidence type="ECO:0000256" key="3">
    <source>
        <dbReference type="ARBA" id="ARBA00022553"/>
    </source>
</evidence>
<evidence type="ECO:0000259" key="9">
    <source>
        <dbReference type="PROSITE" id="PS50109"/>
    </source>
</evidence>
<dbReference type="GO" id="GO:0016301">
    <property type="term" value="F:kinase activity"/>
    <property type="evidence" value="ECO:0007669"/>
    <property type="project" value="UniProtKB-KW"/>
</dbReference>
<protein>
    <recommendedName>
        <fullName evidence="2">histidine kinase</fullName>
        <ecNumber evidence="2">2.7.13.3</ecNumber>
    </recommendedName>
</protein>
<dbReference type="InterPro" id="IPR050736">
    <property type="entry name" value="Sensor_HK_Regulatory"/>
</dbReference>
<dbReference type="PROSITE" id="PS50109">
    <property type="entry name" value="HIS_KIN"/>
    <property type="match status" value="1"/>
</dbReference>
<dbReference type="Gene3D" id="1.10.287.130">
    <property type="match status" value="1"/>
</dbReference>
<dbReference type="InterPro" id="IPR004358">
    <property type="entry name" value="Sig_transdc_His_kin-like_C"/>
</dbReference>
<name>A0ABS2Q0F4_9BACL</name>
<keyword evidence="5" id="KW-0547">Nucleotide-binding</keyword>
<feature type="domain" description="Histidine kinase" evidence="9">
    <location>
        <begin position="223"/>
        <end position="428"/>
    </location>
</feature>
<comment type="catalytic activity">
    <reaction evidence="1">
        <text>ATP + protein L-histidine = ADP + protein N-phospho-L-histidine.</text>
        <dbReference type="EC" id="2.7.13.3"/>
    </reaction>
</comment>
<dbReference type="Gene3D" id="3.30.565.10">
    <property type="entry name" value="Histidine kinase-like ATPase, C-terminal domain"/>
    <property type="match status" value="1"/>
</dbReference>
<keyword evidence="6 10" id="KW-0418">Kinase</keyword>
<evidence type="ECO:0000256" key="5">
    <source>
        <dbReference type="ARBA" id="ARBA00022741"/>
    </source>
</evidence>
<dbReference type="SMART" id="SM00387">
    <property type="entry name" value="HATPase_c"/>
    <property type="match status" value="1"/>
</dbReference>
<keyword evidence="8" id="KW-0902">Two-component regulatory system</keyword>
<dbReference type="EC" id="2.7.13.3" evidence="2"/>
<dbReference type="SUPFAM" id="SSF55874">
    <property type="entry name" value="ATPase domain of HSP90 chaperone/DNA topoisomerase II/histidine kinase"/>
    <property type="match status" value="1"/>
</dbReference>
<dbReference type="InterPro" id="IPR003594">
    <property type="entry name" value="HATPase_dom"/>
</dbReference>
<dbReference type="SMART" id="SM00388">
    <property type="entry name" value="HisKA"/>
    <property type="match status" value="1"/>
</dbReference>
<accession>A0ABS2Q0F4</accession>